<organism evidence="1 2">
    <name type="scientific">Neurospora hispaniola</name>
    <dbReference type="NCBI Taxonomy" id="588809"/>
    <lineage>
        <taxon>Eukaryota</taxon>
        <taxon>Fungi</taxon>
        <taxon>Dikarya</taxon>
        <taxon>Ascomycota</taxon>
        <taxon>Pezizomycotina</taxon>
        <taxon>Sordariomycetes</taxon>
        <taxon>Sordariomycetidae</taxon>
        <taxon>Sordariales</taxon>
        <taxon>Sordariaceae</taxon>
        <taxon>Neurospora</taxon>
    </lineage>
</organism>
<feature type="non-terminal residue" evidence="1">
    <location>
        <position position="1"/>
    </location>
</feature>
<sequence length="64" mass="7795">LIVEVQIDPNNYKFQINSLVHPVRRIERNLENLRKYNPNNPLLYIIDFKERFNPIIHLKLKVLK</sequence>
<comment type="caution">
    <text evidence="1">The sequence shown here is derived from an EMBL/GenBank/DDBJ whole genome shotgun (WGS) entry which is preliminary data.</text>
</comment>
<protein>
    <submittedName>
        <fullName evidence="1">Uncharacterized protein</fullName>
    </submittedName>
</protein>
<gene>
    <name evidence="1" type="ORF">B0T23DRAFT_328182</name>
</gene>
<dbReference type="RefSeq" id="XP_062687703.1">
    <property type="nucleotide sequence ID" value="XM_062835666.1"/>
</dbReference>
<dbReference type="AlphaFoldDB" id="A0AAJ0HY11"/>
<evidence type="ECO:0000313" key="1">
    <source>
        <dbReference type="EMBL" id="KAK3484576.1"/>
    </source>
</evidence>
<keyword evidence="2" id="KW-1185">Reference proteome</keyword>
<accession>A0AAJ0HY11</accession>
<evidence type="ECO:0000313" key="2">
    <source>
        <dbReference type="Proteomes" id="UP001285908"/>
    </source>
</evidence>
<dbReference type="GeneID" id="87873288"/>
<name>A0AAJ0HY11_9PEZI</name>
<reference evidence="1 2" key="1">
    <citation type="journal article" date="2023" name="Mol. Phylogenet. Evol.">
        <title>Genome-scale phylogeny and comparative genomics of the fungal order Sordariales.</title>
        <authorList>
            <person name="Hensen N."/>
            <person name="Bonometti L."/>
            <person name="Westerberg I."/>
            <person name="Brannstrom I.O."/>
            <person name="Guillou S."/>
            <person name="Cros-Aarteil S."/>
            <person name="Calhoun S."/>
            <person name="Haridas S."/>
            <person name="Kuo A."/>
            <person name="Mondo S."/>
            <person name="Pangilinan J."/>
            <person name="Riley R."/>
            <person name="LaButti K."/>
            <person name="Andreopoulos B."/>
            <person name="Lipzen A."/>
            <person name="Chen C."/>
            <person name="Yan M."/>
            <person name="Daum C."/>
            <person name="Ng V."/>
            <person name="Clum A."/>
            <person name="Steindorff A."/>
            <person name="Ohm R.A."/>
            <person name="Martin F."/>
            <person name="Silar P."/>
            <person name="Natvig D.O."/>
            <person name="Lalanne C."/>
            <person name="Gautier V."/>
            <person name="Ament-Velasquez S.L."/>
            <person name="Kruys A."/>
            <person name="Hutchinson M.I."/>
            <person name="Powell A.J."/>
            <person name="Barry K."/>
            <person name="Miller A.N."/>
            <person name="Grigoriev I.V."/>
            <person name="Debuchy R."/>
            <person name="Gladieux P."/>
            <person name="Hiltunen Thoren M."/>
            <person name="Johannesson H."/>
        </authorList>
    </citation>
    <scope>NUCLEOTIDE SEQUENCE [LARGE SCALE GENOMIC DNA]</scope>
    <source>
        <strain evidence="1 2">FGSC 10403</strain>
    </source>
</reference>
<dbReference type="EMBL" id="JAULSX010000015">
    <property type="protein sequence ID" value="KAK3484576.1"/>
    <property type="molecule type" value="Genomic_DNA"/>
</dbReference>
<dbReference type="Proteomes" id="UP001285908">
    <property type="component" value="Unassembled WGS sequence"/>
</dbReference>
<proteinExistence type="predicted"/>